<evidence type="ECO:0000256" key="8">
    <source>
        <dbReference type="ARBA" id="ARBA00022816"/>
    </source>
</evidence>
<evidence type="ECO:0000256" key="2">
    <source>
        <dbReference type="ARBA" id="ARBA00004567"/>
    </source>
</evidence>
<evidence type="ECO:0000313" key="15">
    <source>
        <dbReference type="EMBL" id="AAS53313.1"/>
    </source>
</evidence>
<dbReference type="GO" id="GO:0003723">
    <property type="term" value="F:RNA binding"/>
    <property type="evidence" value="ECO:0000318"/>
    <property type="project" value="GO_Central"/>
</dbReference>
<dbReference type="InterPro" id="IPR025574">
    <property type="entry name" value="Nucleoporin_FG_rpt"/>
</dbReference>
<evidence type="ECO:0000259" key="14">
    <source>
        <dbReference type="PROSITE" id="PS51434"/>
    </source>
</evidence>
<dbReference type="GO" id="GO:0031965">
    <property type="term" value="C:nuclear membrane"/>
    <property type="evidence" value="ECO:0007669"/>
    <property type="project" value="UniProtKB-SubCell"/>
</dbReference>
<dbReference type="GO" id="GO:0006406">
    <property type="term" value="P:mRNA export from nucleus"/>
    <property type="evidence" value="ECO:0007669"/>
    <property type="project" value="UniProtKB-ARBA"/>
</dbReference>
<dbReference type="Pfam" id="PF13634">
    <property type="entry name" value="Nucleoporin_FG"/>
    <property type="match status" value="2"/>
</dbReference>
<dbReference type="eggNOG" id="KOG0845">
    <property type="taxonomic scope" value="Eukaryota"/>
</dbReference>
<feature type="region of interest" description="Disordered" evidence="13">
    <location>
        <begin position="154"/>
        <end position="231"/>
    </location>
</feature>
<evidence type="ECO:0000256" key="3">
    <source>
        <dbReference type="ARBA" id="ARBA00004620"/>
    </source>
</evidence>
<dbReference type="InterPro" id="IPR036903">
    <property type="entry name" value="Nup98_auto-Pept-S59_dom_sf"/>
</dbReference>
<evidence type="ECO:0000256" key="7">
    <source>
        <dbReference type="ARBA" id="ARBA00022813"/>
    </source>
</evidence>
<dbReference type="EMBL" id="AE016819">
    <property type="protein sequence ID" value="AAS53313.1"/>
    <property type="molecule type" value="Genomic_DNA"/>
</dbReference>
<dbReference type="GO" id="GO:0044614">
    <property type="term" value="C:nuclear pore cytoplasmic filaments"/>
    <property type="evidence" value="ECO:0000318"/>
    <property type="project" value="GO_Central"/>
</dbReference>
<dbReference type="Gene3D" id="3.30.1610.10">
    <property type="entry name" value="Peptidase S59, nucleoporin"/>
    <property type="match status" value="1"/>
</dbReference>
<dbReference type="OrthoDB" id="3797628at2759"/>
<evidence type="ECO:0000313" key="16">
    <source>
        <dbReference type="Proteomes" id="UP000000591"/>
    </source>
</evidence>
<dbReference type="InterPro" id="IPR007230">
    <property type="entry name" value="Nup98_auto-Pept-S59_dom"/>
</dbReference>
<feature type="compositionally biased region" description="Low complexity" evidence="13">
    <location>
        <begin position="217"/>
        <end position="231"/>
    </location>
</feature>
<dbReference type="SUPFAM" id="SSF82215">
    <property type="entry name" value="C-terminal autoproteolytic domain of nucleoporin nup98"/>
    <property type="match status" value="1"/>
</dbReference>
<feature type="compositionally biased region" description="Polar residues" evidence="13">
    <location>
        <begin position="302"/>
        <end position="312"/>
    </location>
</feature>
<accession>Q754X5</accession>
<evidence type="ECO:0000256" key="4">
    <source>
        <dbReference type="ARBA" id="ARBA00008926"/>
    </source>
</evidence>
<dbReference type="InParanoid" id="Q754X5"/>
<dbReference type="Gene3D" id="1.25.40.690">
    <property type="match status" value="1"/>
</dbReference>
<name>Q754X5_EREGS</name>
<dbReference type="InterPro" id="IPR021967">
    <property type="entry name" value="Nup98_C"/>
</dbReference>
<dbReference type="PROSITE" id="PS51434">
    <property type="entry name" value="NUP_C"/>
    <property type="match status" value="1"/>
</dbReference>
<dbReference type="GO" id="GO:0044613">
    <property type="term" value="C:nuclear pore central transport channel"/>
    <property type="evidence" value="ECO:0007669"/>
    <property type="project" value="UniProtKB-ARBA"/>
</dbReference>
<dbReference type="Pfam" id="PF04096">
    <property type="entry name" value="Nucleoporin2"/>
    <property type="match status" value="1"/>
</dbReference>
<dbReference type="GO" id="GO:0034398">
    <property type="term" value="P:telomere tethering at nuclear periphery"/>
    <property type="evidence" value="ECO:0000318"/>
    <property type="project" value="GO_Central"/>
</dbReference>
<reference evidence="15 16" key="1">
    <citation type="journal article" date="2004" name="Science">
        <title>The Ashbya gossypii genome as a tool for mapping the ancient Saccharomyces cerevisiae genome.</title>
        <authorList>
            <person name="Dietrich F.S."/>
            <person name="Voegeli S."/>
            <person name="Brachat S."/>
            <person name="Lerch A."/>
            <person name="Gates K."/>
            <person name="Steiner S."/>
            <person name="Mohr C."/>
            <person name="Pohlmann R."/>
            <person name="Luedi P."/>
            <person name="Choi S."/>
            <person name="Wing R.A."/>
            <person name="Flavier A."/>
            <person name="Gaffney T.D."/>
            <person name="Philippsen P."/>
        </authorList>
    </citation>
    <scope>NUCLEOTIDE SEQUENCE [LARGE SCALE GENOMIC DNA]</scope>
    <source>
        <strain evidence="16">ATCC 10895 / CBS 109.51 / FGSC 9923 / NRRL Y-1056</strain>
    </source>
</reference>
<feature type="region of interest" description="Disordered" evidence="13">
    <location>
        <begin position="14"/>
        <end position="103"/>
    </location>
</feature>
<dbReference type="GO" id="GO:0000973">
    <property type="term" value="P:post-transcriptional tethering of RNA polymerase II gene DNA at nuclear periphery"/>
    <property type="evidence" value="ECO:0000318"/>
    <property type="project" value="GO_Central"/>
</dbReference>
<organism evidence="15 16">
    <name type="scientific">Eremothecium gossypii (strain ATCC 10895 / CBS 109.51 / FGSC 9923 / NRRL Y-1056)</name>
    <name type="common">Yeast</name>
    <name type="synonym">Ashbya gossypii</name>
    <dbReference type="NCBI Taxonomy" id="284811"/>
    <lineage>
        <taxon>Eukaryota</taxon>
        <taxon>Fungi</taxon>
        <taxon>Dikarya</taxon>
        <taxon>Ascomycota</taxon>
        <taxon>Saccharomycotina</taxon>
        <taxon>Saccharomycetes</taxon>
        <taxon>Saccharomycetales</taxon>
        <taxon>Saccharomycetaceae</taxon>
        <taxon>Eremothecium</taxon>
    </lineage>
</organism>
<keyword evidence="11" id="KW-0906">Nuclear pore complex</keyword>
<dbReference type="MEROPS" id="S59.002"/>
<gene>
    <name evidence="15" type="ORF">AGOS_AFL059C</name>
</gene>
<reference evidence="16" key="2">
    <citation type="journal article" date="2013" name="G3 (Bethesda)">
        <title>Genomes of Ashbya fungi isolated from insects reveal four mating-type loci, numerous translocations, lack of transposons, and distinct gene duplications.</title>
        <authorList>
            <person name="Dietrich F.S."/>
            <person name="Voegeli S."/>
            <person name="Kuo S."/>
            <person name="Philippsen P."/>
        </authorList>
    </citation>
    <scope>GENOME REANNOTATION</scope>
    <source>
        <strain evidence="16">ATCC 10895 / CBS 109.51 / FGSC 9923 / NRRL Y-1056</strain>
    </source>
</reference>
<keyword evidence="7" id="KW-0068">Autocatalytic cleavage</keyword>
<dbReference type="KEGG" id="ago:AGOS_AFL059C"/>
<dbReference type="GO" id="GO:0017056">
    <property type="term" value="F:structural constituent of nuclear pore"/>
    <property type="evidence" value="ECO:0000318"/>
    <property type="project" value="GO_Central"/>
</dbReference>
<dbReference type="InterPro" id="IPR037665">
    <property type="entry name" value="Nucleoporin_S59-like"/>
</dbReference>
<feature type="domain" description="Peptidase S59" evidence="14">
    <location>
        <begin position="440"/>
        <end position="587"/>
    </location>
</feature>
<keyword evidence="10" id="KW-0811">Translocation</keyword>
<protein>
    <submittedName>
        <fullName evidence="15">AFL059Cp</fullName>
    </submittedName>
</protein>
<dbReference type="PANTHER" id="PTHR23198">
    <property type="entry name" value="NUCLEOPORIN"/>
    <property type="match status" value="1"/>
</dbReference>
<dbReference type="GO" id="GO:0006606">
    <property type="term" value="P:protein import into nucleus"/>
    <property type="evidence" value="ECO:0000318"/>
    <property type="project" value="GO_Central"/>
</dbReference>
<feature type="compositionally biased region" description="Low complexity" evidence="13">
    <location>
        <begin position="164"/>
        <end position="190"/>
    </location>
</feature>
<dbReference type="GeneID" id="4621720"/>
<dbReference type="GO" id="GO:0008139">
    <property type="term" value="F:nuclear localization sequence binding"/>
    <property type="evidence" value="ECO:0000318"/>
    <property type="project" value="GO_Central"/>
</dbReference>
<feature type="compositionally biased region" description="Polar residues" evidence="13">
    <location>
        <begin position="203"/>
        <end position="216"/>
    </location>
</feature>
<dbReference type="PANTHER" id="PTHR23198:SF6">
    <property type="entry name" value="NUCLEAR PORE COMPLEX PROTEIN NUP98-NUP96"/>
    <property type="match status" value="1"/>
</dbReference>
<evidence type="ECO:0000256" key="9">
    <source>
        <dbReference type="ARBA" id="ARBA00022927"/>
    </source>
</evidence>
<dbReference type="HOGENOM" id="CLU_005908_0_0_1"/>
<evidence type="ECO:0000256" key="10">
    <source>
        <dbReference type="ARBA" id="ARBA00023010"/>
    </source>
</evidence>
<feature type="region of interest" description="Disordered" evidence="13">
    <location>
        <begin position="302"/>
        <end position="353"/>
    </location>
</feature>
<sequence length="1318" mass="143585">MFGAASGGNSLFGGANASTPTPTPAPAGNLFNFNKKPGEGFAGAGQNNVSTPSPAGDLLGAKSTTTGGLFGPKTEQKPAGGLFGQSSAAPNGTGGGGLFASTGNSGSTQLGGLFGNSAAGGGGSLFGAGSAANNNASTSLGNLFGKPNDTAPAAGGGLFSNRPNTATTNTVSSTNSLFSNNQGNGAQNNGGLFGAKPTGGLFGNSTAQPQSSLFGASSSQNNQQQQQQTQQLSLLGSNPYGLNLTGVPVTTMPESITAAITSKKKNELPLVHEKKRMFSTSSASNVLPLVSNQSTLISKLSSRLNSGKNGESTRGLFSPSRKVLSQGPLVAADNTRDLNPPLNHPSSSIPSRPLLSLANRTDLSDMRKLKLDPHRSAAKKLRLLNGQSATTKLKILDTNYQSQREESSEIFVSTKTDRQPLEEKCEVSSTTGIPESDNGCDGYWCSPSIEQLQRLTPQQLSAIPNFVIGRKGYGSISFDLDVDLTAFSDDFKHALFGSVIMFNENKTVEVYPDDSLKPPIGLGLNVPATITLERIYPIDKKTNQPITENSDLAKVQYFVKRLKSMRDMEFISYNPYGGVWTFKVKHFSIWGLVNDSDVEIDDVELEAAREAEIKQRIVAIPKRPGFGKQADSTVPGGFDQLVHIPSSVDIDMTQTSPDDYSLTSAPVDALLHDEAMTDLIEEKPYEPSDVDEEDFEGLEAEPNLEVSSDWHQQLQLAADPYKSVFANSTSLNRVNKMDDVIFNTFQKDMDEFKSIRRQRRLDSAPSFVRFNNDSTITMKTDKSTSGCTVTASPLPLQTQRSSIDSVLKKSLIDSTIELRNNNYPIVKQFSLTFDDIAAAYKPIPAEYRIWKLASILFDPISVSKSRSHPDDAVKDVLVKKKQYELLCDWIINEINSEVGAKIASAGPLEKIFLYLVKRDIIGATTAAIASNNNHLAVLVTLLGSNDPLVRELSTSHLSKIKKLGSSLDINIIKIYQLLTGSPFAESANSVISEGLSWLATLGLQIFYGDIDALSLRELIERGLEYSCKDQWPLNDISANILRLYCSDVTPDILVGNLKISSNNLDVRLSWFFIQILTRDDISPSLRDHLTLQYVEQLKLNRMFGEALFIMCFINDDRLAKQQVDHLLSSQITFFSQDSNYELLTRLRIPKSSYYAFLALLDKYNRNHLSEARNLLKAGHFQEAEKVVIVSVAPKLVLDGSAANLQTLRQLLETFPAQQMETWTHGLGVFEKYLQIALDNNHNQELLSDLVRVLPVLATDFGSHRELSVVCCVMSKLVCHIILENYRQALETPSFKDRLLALPLGQPETIYLKRALAST</sequence>
<dbReference type="Pfam" id="PF12110">
    <property type="entry name" value="Nup96"/>
    <property type="match status" value="1"/>
</dbReference>
<keyword evidence="5" id="KW-0813">Transport</keyword>
<dbReference type="GO" id="GO:0006405">
    <property type="term" value="P:RNA export from nucleus"/>
    <property type="evidence" value="ECO:0000318"/>
    <property type="project" value="GO_Central"/>
</dbReference>
<dbReference type="FunFam" id="3.30.1610.10:FF:000003">
    <property type="entry name" value="Nucleoporin SONB, putative"/>
    <property type="match status" value="1"/>
</dbReference>
<keyword evidence="6" id="KW-0677">Repeat</keyword>
<keyword evidence="9" id="KW-0653">Protein transport</keyword>
<dbReference type="FunCoup" id="Q754X5">
    <property type="interactions" value="828"/>
</dbReference>
<keyword evidence="12" id="KW-0539">Nucleus</keyword>
<evidence type="ECO:0000256" key="13">
    <source>
        <dbReference type="SAM" id="MobiDB-lite"/>
    </source>
</evidence>
<keyword evidence="16" id="KW-1185">Reference proteome</keyword>
<evidence type="ECO:0000256" key="1">
    <source>
        <dbReference type="ARBA" id="ARBA00004335"/>
    </source>
</evidence>
<dbReference type="STRING" id="284811.Q754X5"/>
<evidence type="ECO:0000256" key="5">
    <source>
        <dbReference type="ARBA" id="ARBA00022448"/>
    </source>
</evidence>
<comment type="subcellular location">
    <subcellularLocation>
        <location evidence="1">Nucleus membrane</location>
        <topology evidence="1">Peripheral membrane protein</topology>
        <orientation evidence="1">Cytoplasmic side</orientation>
    </subcellularLocation>
    <subcellularLocation>
        <location evidence="3">Nucleus membrane</location>
        <topology evidence="3">Peripheral membrane protein</topology>
        <orientation evidence="3">Nucleoplasmic side</orientation>
    </subcellularLocation>
    <subcellularLocation>
        <location evidence="2">Nucleus</location>
        <location evidence="2">Nuclear pore complex</location>
    </subcellularLocation>
</comment>
<dbReference type="RefSeq" id="NP_985489.1">
    <property type="nucleotide sequence ID" value="NM_210843.1"/>
</dbReference>
<proteinExistence type="inferred from homology"/>
<evidence type="ECO:0000256" key="6">
    <source>
        <dbReference type="ARBA" id="ARBA00022737"/>
    </source>
</evidence>
<evidence type="ECO:0000256" key="11">
    <source>
        <dbReference type="ARBA" id="ARBA00023132"/>
    </source>
</evidence>
<keyword evidence="8" id="KW-0509">mRNA transport</keyword>
<evidence type="ECO:0000256" key="12">
    <source>
        <dbReference type="ARBA" id="ARBA00023242"/>
    </source>
</evidence>
<dbReference type="OMA" id="PMGKGLN"/>
<dbReference type="Proteomes" id="UP000000591">
    <property type="component" value="Chromosome VI"/>
</dbReference>
<comment type="similarity">
    <text evidence="4">Belongs to the nucleoporin GLFG family.</text>
</comment>